<proteinExistence type="predicted"/>
<dbReference type="InterPro" id="IPR059052">
    <property type="entry name" value="HH_YbhG-like"/>
</dbReference>
<dbReference type="Gene3D" id="1.10.287.470">
    <property type="entry name" value="Helix hairpin bin"/>
    <property type="match status" value="2"/>
</dbReference>
<organism evidence="6 7">
    <name type="scientific">Paenacidovorax monticola</name>
    <dbReference type="NCBI Taxonomy" id="1926868"/>
    <lineage>
        <taxon>Bacteria</taxon>
        <taxon>Pseudomonadati</taxon>
        <taxon>Pseudomonadota</taxon>
        <taxon>Betaproteobacteria</taxon>
        <taxon>Burkholderiales</taxon>
        <taxon>Comamonadaceae</taxon>
        <taxon>Paenacidovorax</taxon>
    </lineage>
</organism>
<dbReference type="PROSITE" id="PS51257">
    <property type="entry name" value="PROKAR_LIPOPROTEIN"/>
    <property type="match status" value="1"/>
</dbReference>
<name>A0A7H0HE54_9BURK</name>
<dbReference type="KEGG" id="amon:H9L24_18060"/>
<gene>
    <name evidence="6" type="ORF">H9L24_18060</name>
</gene>
<sequence length="323" mass="34044">MPSPTARRLAALLGLALALVGCQERAAPGWSGYAEGDYIYIAAPLPGRLDTLSVQAGQQVAQGAPLFTLDSETERAAREEAGARLAAAEAQAANLATGRRPDEIAVLTAQLAQARAQAQLAQSNLARQRQLVAQGFTSAATLDSLESSARQAQAHAGEAEAALRVARLPGRPDERTAALAQARAAGEALRQSDWRTRQKQQTAPAAGQVADTYFRAGEYVGAGQPVLALLPPSHIKARFFVPETEVATLAPGDAVQLSCDGCGAPIAARVSRIATQAEYTPPVIYSNAQRAKLVFLVEARPSPQDALRLHPGQPLDVRRMPAR</sequence>
<evidence type="ECO:0000259" key="5">
    <source>
        <dbReference type="Pfam" id="PF25881"/>
    </source>
</evidence>
<dbReference type="Gene3D" id="2.40.50.100">
    <property type="match status" value="1"/>
</dbReference>
<feature type="signal peptide" evidence="4">
    <location>
        <begin position="1"/>
        <end position="26"/>
    </location>
</feature>
<dbReference type="AlphaFoldDB" id="A0A7H0HE54"/>
<evidence type="ECO:0000256" key="4">
    <source>
        <dbReference type="SAM" id="SignalP"/>
    </source>
</evidence>
<keyword evidence="4" id="KW-0732">Signal</keyword>
<dbReference type="InterPro" id="IPR050465">
    <property type="entry name" value="UPF0194_transport"/>
</dbReference>
<accession>A0A7H0HE54</accession>
<dbReference type="GO" id="GO:0030313">
    <property type="term" value="C:cell envelope"/>
    <property type="evidence" value="ECO:0007669"/>
    <property type="project" value="UniProtKB-SubCell"/>
</dbReference>
<evidence type="ECO:0000313" key="7">
    <source>
        <dbReference type="Proteomes" id="UP000516057"/>
    </source>
</evidence>
<keyword evidence="2 3" id="KW-0175">Coiled coil</keyword>
<dbReference type="PANTHER" id="PTHR32347:SF23">
    <property type="entry name" value="BLL5650 PROTEIN"/>
    <property type="match status" value="1"/>
</dbReference>
<dbReference type="RefSeq" id="WP_187735805.1">
    <property type="nucleotide sequence ID" value="NZ_CP060790.1"/>
</dbReference>
<reference evidence="6 7" key="1">
    <citation type="submission" date="2020-08" db="EMBL/GenBank/DDBJ databases">
        <title>Genome sequence of Acidovorax monticola KACC 19171T.</title>
        <authorList>
            <person name="Hyun D.-W."/>
            <person name="Bae J.-W."/>
        </authorList>
    </citation>
    <scope>NUCLEOTIDE SEQUENCE [LARGE SCALE GENOMIC DNA]</scope>
    <source>
        <strain evidence="6 7">KACC 19171</strain>
    </source>
</reference>
<evidence type="ECO:0000256" key="2">
    <source>
        <dbReference type="ARBA" id="ARBA00023054"/>
    </source>
</evidence>
<dbReference type="Proteomes" id="UP000516057">
    <property type="component" value="Chromosome"/>
</dbReference>
<evidence type="ECO:0000256" key="3">
    <source>
        <dbReference type="SAM" id="Coils"/>
    </source>
</evidence>
<protein>
    <submittedName>
        <fullName evidence="6">HlyD family efflux transporter periplasmic adaptor subunit</fullName>
    </submittedName>
</protein>
<dbReference type="SUPFAM" id="SSF111369">
    <property type="entry name" value="HlyD-like secretion proteins"/>
    <property type="match status" value="2"/>
</dbReference>
<evidence type="ECO:0000256" key="1">
    <source>
        <dbReference type="ARBA" id="ARBA00004196"/>
    </source>
</evidence>
<dbReference type="Pfam" id="PF25881">
    <property type="entry name" value="HH_YBHG"/>
    <property type="match status" value="1"/>
</dbReference>
<evidence type="ECO:0000313" key="6">
    <source>
        <dbReference type="EMBL" id="QNP58820.1"/>
    </source>
</evidence>
<dbReference type="PANTHER" id="PTHR32347">
    <property type="entry name" value="EFFLUX SYSTEM COMPONENT YKNX-RELATED"/>
    <property type="match status" value="1"/>
</dbReference>
<feature type="coiled-coil region" evidence="3">
    <location>
        <begin position="104"/>
        <end position="162"/>
    </location>
</feature>
<keyword evidence="7" id="KW-1185">Reference proteome</keyword>
<dbReference type="EMBL" id="CP060790">
    <property type="protein sequence ID" value="QNP58820.1"/>
    <property type="molecule type" value="Genomic_DNA"/>
</dbReference>
<dbReference type="Gene3D" id="2.40.30.170">
    <property type="match status" value="1"/>
</dbReference>
<feature type="chain" id="PRO_5028804135" evidence="4">
    <location>
        <begin position="27"/>
        <end position="323"/>
    </location>
</feature>
<feature type="domain" description="YbhG-like alpha-helical hairpin" evidence="5">
    <location>
        <begin position="80"/>
        <end position="189"/>
    </location>
</feature>
<comment type="subcellular location">
    <subcellularLocation>
        <location evidence="1">Cell envelope</location>
    </subcellularLocation>
</comment>